<sequence length="36" mass="4364">MNYIQLNMVLEFMVLHGVIDHNQYTQLLQKSLPYLR</sequence>
<evidence type="ECO:0000313" key="2">
    <source>
        <dbReference type="Proteomes" id="UP000596172"/>
    </source>
</evidence>
<protein>
    <submittedName>
        <fullName evidence="1">Uncharacterized protein</fullName>
    </submittedName>
</protein>
<dbReference type="EMBL" id="MW419775">
    <property type="protein sequence ID" value="QQO40346.1"/>
    <property type="molecule type" value="Genomic_DNA"/>
</dbReference>
<reference evidence="1" key="1">
    <citation type="submission" date="2020-12" db="EMBL/GenBank/DDBJ databases">
        <authorList>
            <person name="Brown N.J."/>
            <person name="Benedetto N.J."/>
            <person name="Temple L.M."/>
        </authorList>
    </citation>
    <scope>NUCLEOTIDE SEQUENCE [LARGE SCALE GENOMIC DNA]</scope>
</reference>
<organism evidence="1 2">
    <name type="scientific">Bacillus phage WhyPhy</name>
    <dbReference type="NCBI Taxonomy" id="2801480"/>
    <lineage>
        <taxon>Viruses</taxon>
        <taxon>Duplodnaviria</taxon>
        <taxon>Heunggongvirae</taxon>
        <taxon>Uroviricota</taxon>
        <taxon>Caudoviricetes</taxon>
        <taxon>Salasmaviridae</taxon>
        <taxon>Bundooravirus</taxon>
        <taxon>Bundooravirus whyphy</taxon>
    </lineage>
</organism>
<name>A0A7T7ZAI9_9CAUD</name>
<dbReference type="KEGG" id="vg:65133289"/>
<dbReference type="GeneID" id="65133289"/>
<keyword evidence="2" id="KW-1185">Reference proteome</keyword>
<dbReference type="RefSeq" id="YP_010114677.1">
    <property type="nucleotide sequence ID" value="NC_055917.2"/>
</dbReference>
<dbReference type="Proteomes" id="UP000596172">
    <property type="component" value="Segment"/>
</dbReference>
<proteinExistence type="predicted"/>
<accession>A0A7T7ZAI9</accession>
<evidence type="ECO:0000313" key="1">
    <source>
        <dbReference type="EMBL" id="QQO40346.1"/>
    </source>
</evidence>
<gene>
    <name evidence="1" type="primary">24</name>
    <name evidence="1" type="ORF">WHYPHY_24</name>
</gene>